<name>A0ABV2LZ76_9FLAO</name>
<organism evidence="1 2">
    <name type="scientific">Moheibacter stercoris</name>
    <dbReference type="NCBI Taxonomy" id="1628251"/>
    <lineage>
        <taxon>Bacteria</taxon>
        <taxon>Pseudomonadati</taxon>
        <taxon>Bacteroidota</taxon>
        <taxon>Flavobacteriia</taxon>
        <taxon>Flavobacteriales</taxon>
        <taxon>Weeksellaceae</taxon>
        <taxon>Moheibacter</taxon>
    </lineage>
</organism>
<dbReference type="Proteomes" id="UP001549146">
    <property type="component" value="Unassembled WGS sequence"/>
</dbReference>
<accession>A0ABV2LZ76</accession>
<reference evidence="1 2" key="1">
    <citation type="submission" date="2024-06" db="EMBL/GenBank/DDBJ databases">
        <title>Genomic Encyclopedia of Type Strains, Phase IV (KMG-IV): sequencing the most valuable type-strain genomes for metagenomic binning, comparative biology and taxonomic classification.</title>
        <authorList>
            <person name="Goeker M."/>
        </authorList>
    </citation>
    <scope>NUCLEOTIDE SEQUENCE [LARGE SCALE GENOMIC DNA]</scope>
    <source>
        <strain evidence="1 2">DSM 29388</strain>
    </source>
</reference>
<protein>
    <submittedName>
        <fullName evidence="1">Uncharacterized protein</fullName>
    </submittedName>
</protein>
<evidence type="ECO:0000313" key="2">
    <source>
        <dbReference type="Proteomes" id="UP001549146"/>
    </source>
</evidence>
<evidence type="ECO:0000313" key="1">
    <source>
        <dbReference type="EMBL" id="MET3732828.1"/>
    </source>
</evidence>
<keyword evidence="2" id="KW-1185">Reference proteome</keyword>
<sequence length="267" mass="29075">MKNILQILSLCIAYTLQAQIGINTDTPRADLDVNGDLNIRGKVHLGGAEGTLASPGVNGQVLVSSGPGAAPKWLMLNIPDGEEKFYLIYNNTFEDNVGVQFTSAENTGNNIYLKGTLLSTLTNWKKIPNLTKTFEVYSAQNKTYFTFETVAQIATTGLASNVLDAVEYACGIFVDGKLEGVRVNVVEQPSIAYGSFKTLTMMHVSENIPIGTHTLDVACTRRAQYSTTVNLGVGRYVNSNNLNNFMAKSTMKIEVFEIPDNYIAVDP</sequence>
<dbReference type="RefSeq" id="WP_354510419.1">
    <property type="nucleotide sequence ID" value="NZ_JBEPMO010000020.1"/>
</dbReference>
<comment type="caution">
    <text evidence="1">The sequence shown here is derived from an EMBL/GenBank/DDBJ whole genome shotgun (WGS) entry which is preliminary data.</text>
</comment>
<dbReference type="EMBL" id="JBEPMO010000020">
    <property type="protein sequence ID" value="MET3732828.1"/>
    <property type="molecule type" value="Genomic_DNA"/>
</dbReference>
<gene>
    <name evidence="1" type="ORF">ABID46_002419</name>
</gene>
<proteinExistence type="predicted"/>